<gene>
    <name evidence="2" type="ORF">M8C21_020976</name>
</gene>
<feature type="chain" id="PRO_5042054848" evidence="1">
    <location>
        <begin position="18"/>
        <end position="50"/>
    </location>
</feature>
<dbReference type="AlphaFoldDB" id="A0AAD5CTV3"/>
<organism evidence="2 3">
    <name type="scientific">Ambrosia artemisiifolia</name>
    <name type="common">Common ragweed</name>
    <dbReference type="NCBI Taxonomy" id="4212"/>
    <lineage>
        <taxon>Eukaryota</taxon>
        <taxon>Viridiplantae</taxon>
        <taxon>Streptophyta</taxon>
        <taxon>Embryophyta</taxon>
        <taxon>Tracheophyta</taxon>
        <taxon>Spermatophyta</taxon>
        <taxon>Magnoliopsida</taxon>
        <taxon>eudicotyledons</taxon>
        <taxon>Gunneridae</taxon>
        <taxon>Pentapetalae</taxon>
        <taxon>asterids</taxon>
        <taxon>campanulids</taxon>
        <taxon>Asterales</taxon>
        <taxon>Asteraceae</taxon>
        <taxon>Asteroideae</taxon>
        <taxon>Heliantheae alliance</taxon>
        <taxon>Heliantheae</taxon>
        <taxon>Ambrosia</taxon>
    </lineage>
</organism>
<feature type="non-terminal residue" evidence="2">
    <location>
        <position position="1"/>
    </location>
</feature>
<evidence type="ECO:0000313" key="2">
    <source>
        <dbReference type="EMBL" id="KAI7747577.1"/>
    </source>
</evidence>
<evidence type="ECO:0000313" key="3">
    <source>
        <dbReference type="Proteomes" id="UP001206925"/>
    </source>
</evidence>
<keyword evidence="1" id="KW-0732">Signal</keyword>
<dbReference type="Proteomes" id="UP001206925">
    <property type="component" value="Unassembled WGS sequence"/>
</dbReference>
<protein>
    <submittedName>
        <fullName evidence="2">Uncharacterized protein</fullName>
    </submittedName>
</protein>
<sequence length="50" mass="5642">FFFFFLCVCVQVDSGDSGGVPIVLWLKYYSSREGVMGGSCIGRDRRRSDE</sequence>
<name>A0AAD5CTV3_AMBAR</name>
<keyword evidence="3" id="KW-1185">Reference proteome</keyword>
<comment type="caution">
    <text evidence="2">The sequence shown here is derived from an EMBL/GenBank/DDBJ whole genome shotgun (WGS) entry which is preliminary data.</text>
</comment>
<reference evidence="2" key="1">
    <citation type="submission" date="2022-06" db="EMBL/GenBank/DDBJ databases">
        <title>Uncovering the hologenomic basis of an extraordinary plant invasion.</title>
        <authorList>
            <person name="Bieker V.C."/>
            <person name="Martin M.D."/>
            <person name="Gilbert T."/>
            <person name="Hodgins K."/>
            <person name="Battlay P."/>
            <person name="Petersen B."/>
            <person name="Wilson J."/>
        </authorList>
    </citation>
    <scope>NUCLEOTIDE SEQUENCE</scope>
    <source>
        <strain evidence="2">AA19_3_7</strain>
        <tissue evidence="2">Leaf</tissue>
    </source>
</reference>
<feature type="signal peptide" evidence="1">
    <location>
        <begin position="1"/>
        <end position="17"/>
    </location>
</feature>
<proteinExistence type="predicted"/>
<evidence type="ECO:0000256" key="1">
    <source>
        <dbReference type="SAM" id="SignalP"/>
    </source>
</evidence>
<dbReference type="EMBL" id="JAMZMK010006722">
    <property type="protein sequence ID" value="KAI7747577.1"/>
    <property type="molecule type" value="Genomic_DNA"/>
</dbReference>
<accession>A0AAD5CTV3</accession>